<evidence type="ECO:0000313" key="1">
    <source>
        <dbReference type="EMBL" id="PCI96842.1"/>
    </source>
</evidence>
<dbReference type="AlphaFoldDB" id="A0A2A4YPT2"/>
<sequence length="173" mass="19488">MTFLRDCKLSIVLILTLGLTACVMLSGDVPSQVEIPLTRIVKDKKILKYLLDEAKRAHVSKVILTGNAMLIKQCASPNAYGCATFESGLQQGEIYLNIEVHNGTNIVNITHKIAHVGAFRSSCFAHGNLWLEYLMEMAKRFETQFPNSKWEHSTPTGSVRTQYKRYAKQRSHC</sequence>
<comment type="caution">
    <text evidence="1">The sequence shown here is derived from an EMBL/GenBank/DDBJ whole genome shotgun (WGS) entry which is preliminary data.</text>
</comment>
<reference evidence="1" key="2">
    <citation type="journal article" date="2018" name="ISME J.">
        <title>A dynamic microbial community with high functional redundancy inhabits the cold, oxic subseafloor aquifer.</title>
        <authorList>
            <person name="Tully B.J."/>
            <person name="Wheat C.G."/>
            <person name="Glazer B.T."/>
            <person name="Huber J.A."/>
        </authorList>
    </citation>
    <scope>NUCLEOTIDE SEQUENCE</scope>
    <source>
        <strain evidence="1">NORP83</strain>
    </source>
</reference>
<name>A0A2A4YPT2_9PROT</name>
<organism evidence="1">
    <name type="scientific">OCS116 cluster bacterium</name>
    <dbReference type="NCBI Taxonomy" id="2030921"/>
    <lineage>
        <taxon>Bacteria</taxon>
        <taxon>Pseudomonadati</taxon>
        <taxon>Pseudomonadota</taxon>
        <taxon>Alphaproteobacteria</taxon>
        <taxon>OCS116 cluster</taxon>
    </lineage>
</organism>
<protein>
    <submittedName>
        <fullName evidence="1">Uncharacterized protein</fullName>
    </submittedName>
</protein>
<reference key="1">
    <citation type="submission" date="2017-08" db="EMBL/GenBank/DDBJ databases">
        <title>A dynamic microbial community with high functional redundancy inhabits the cold, oxic subseafloor aquifer.</title>
        <authorList>
            <person name="Tully B.J."/>
            <person name="Wheat C.G."/>
            <person name="Glazer B.T."/>
            <person name="Huber J.A."/>
        </authorList>
    </citation>
    <scope>NUCLEOTIDE SEQUENCE [LARGE SCALE GENOMIC DNA]</scope>
</reference>
<gene>
    <name evidence="1" type="ORF">COB13_16875</name>
</gene>
<accession>A0A2A4YPT2</accession>
<dbReference type="PROSITE" id="PS51257">
    <property type="entry name" value="PROKAR_LIPOPROTEIN"/>
    <property type="match status" value="1"/>
</dbReference>
<proteinExistence type="predicted"/>
<dbReference type="EMBL" id="NVUS01000037">
    <property type="protein sequence ID" value="PCI96842.1"/>
    <property type="molecule type" value="Genomic_DNA"/>
</dbReference>